<name>A0ABR9RUF4_9ACTN</name>
<reference evidence="2 3" key="1">
    <citation type="submission" date="2020-10" db="EMBL/GenBank/DDBJ databases">
        <title>Nocardioides sp. isolated from sludge.</title>
        <authorList>
            <person name="Zhang X."/>
        </authorList>
    </citation>
    <scope>NUCLEOTIDE SEQUENCE [LARGE SCALE GENOMIC DNA]</scope>
    <source>
        <strain evidence="2 3">Y6</strain>
    </source>
</reference>
<protein>
    <submittedName>
        <fullName evidence="2">Uncharacterized protein</fullName>
    </submittedName>
</protein>
<organism evidence="2 3">
    <name type="scientific">Nocardioides malaquae</name>
    <dbReference type="NCBI Taxonomy" id="2773426"/>
    <lineage>
        <taxon>Bacteria</taxon>
        <taxon>Bacillati</taxon>
        <taxon>Actinomycetota</taxon>
        <taxon>Actinomycetes</taxon>
        <taxon>Propionibacteriales</taxon>
        <taxon>Nocardioidaceae</taxon>
        <taxon>Nocardioides</taxon>
    </lineage>
</organism>
<dbReference type="EMBL" id="JADCSA010000010">
    <property type="protein sequence ID" value="MBE7325211.1"/>
    <property type="molecule type" value="Genomic_DNA"/>
</dbReference>
<keyword evidence="3" id="KW-1185">Reference proteome</keyword>
<sequence length="65" mass="6747">MYSDSRPCAECGAEVELRARTTPPAPDSGDHPVGPGHVVGGADDTVDIRVCTNPDCPTHTSETTP</sequence>
<evidence type="ECO:0000313" key="2">
    <source>
        <dbReference type="EMBL" id="MBE7325211.1"/>
    </source>
</evidence>
<gene>
    <name evidence="2" type="ORF">IEQ44_11150</name>
</gene>
<feature type="compositionally biased region" description="Low complexity" evidence="1">
    <location>
        <begin position="31"/>
        <end position="43"/>
    </location>
</feature>
<evidence type="ECO:0000256" key="1">
    <source>
        <dbReference type="SAM" id="MobiDB-lite"/>
    </source>
</evidence>
<dbReference type="Proteomes" id="UP000756387">
    <property type="component" value="Unassembled WGS sequence"/>
</dbReference>
<accession>A0ABR9RUF4</accession>
<comment type="caution">
    <text evidence="2">The sequence shown here is derived from an EMBL/GenBank/DDBJ whole genome shotgun (WGS) entry which is preliminary data.</text>
</comment>
<feature type="region of interest" description="Disordered" evidence="1">
    <location>
        <begin position="15"/>
        <end position="65"/>
    </location>
</feature>
<evidence type="ECO:0000313" key="3">
    <source>
        <dbReference type="Proteomes" id="UP000756387"/>
    </source>
</evidence>
<dbReference type="RefSeq" id="WP_193638539.1">
    <property type="nucleotide sequence ID" value="NZ_JADCSA010000010.1"/>
</dbReference>
<proteinExistence type="predicted"/>